<comment type="caution">
    <text evidence="2">The sequence shown here is derived from an EMBL/GenBank/DDBJ whole genome shotgun (WGS) entry which is preliminary data.</text>
</comment>
<evidence type="ECO:0000313" key="3">
    <source>
        <dbReference type="Proteomes" id="UP001141259"/>
    </source>
</evidence>
<dbReference type="InterPro" id="IPR041485">
    <property type="entry name" value="TetR_C_36"/>
</dbReference>
<proteinExistence type="predicted"/>
<gene>
    <name evidence="2" type="ORF">NZH93_27525</name>
</gene>
<dbReference type="AlphaFoldDB" id="A0A9X2VR36"/>
<dbReference type="Pfam" id="PF18598">
    <property type="entry name" value="TetR_C_36"/>
    <property type="match status" value="1"/>
</dbReference>
<evidence type="ECO:0000313" key="2">
    <source>
        <dbReference type="EMBL" id="MCS7480622.1"/>
    </source>
</evidence>
<keyword evidence="3" id="KW-1185">Reference proteome</keyword>
<evidence type="ECO:0000259" key="1">
    <source>
        <dbReference type="Pfam" id="PF18598"/>
    </source>
</evidence>
<name>A0A9X2VR36_9PSEU</name>
<dbReference type="Gene3D" id="1.10.357.10">
    <property type="entry name" value="Tetracycline Repressor, domain 2"/>
    <property type="match status" value="1"/>
</dbReference>
<protein>
    <submittedName>
        <fullName evidence="2">QsdR family transcriptional regulator</fullName>
    </submittedName>
</protein>
<dbReference type="SUPFAM" id="SSF46689">
    <property type="entry name" value="Homeodomain-like"/>
    <property type="match status" value="1"/>
</dbReference>
<reference evidence="2" key="1">
    <citation type="submission" date="2022-08" db="EMBL/GenBank/DDBJ databases">
        <authorList>
            <person name="Tistechok S."/>
            <person name="Samborskyy M."/>
            <person name="Roman I."/>
        </authorList>
    </citation>
    <scope>NUCLEOTIDE SEQUENCE</scope>
    <source>
        <strain evidence="2">DSM 103496</strain>
    </source>
</reference>
<dbReference type="EMBL" id="JANYMP010000014">
    <property type="protein sequence ID" value="MCS7480622.1"/>
    <property type="molecule type" value="Genomic_DNA"/>
</dbReference>
<sequence length="189" mass="21023">MGGDAGATRRVMSREQVVRGGCRFFLRHHTIDMERLAAGLAISRATLYRVVRSRDVLLADVLWLLGERTLTQARRERRSTGADGVLEVTRLFVDRLRESAPFRAFLLAEPDTATRVLFHASCGVHRRVVSAQKEILLEARAAEEPSAALDQIAFLYVRIVESEVYAELLGGEPVDRALAERATRAVLPG</sequence>
<dbReference type="RefSeq" id="WP_259626110.1">
    <property type="nucleotide sequence ID" value="NZ_JANYMP010000014.1"/>
</dbReference>
<organism evidence="2 3">
    <name type="scientific">Umezawaea endophytica</name>
    <dbReference type="NCBI Taxonomy" id="1654476"/>
    <lineage>
        <taxon>Bacteria</taxon>
        <taxon>Bacillati</taxon>
        <taxon>Actinomycetota</taxon>
        <taxon>Actinomycetes</taxon>
        <taxon>Pseudonocardiales</taxon>
        <taxon>Pseudonocardiaceae</taxon>
        <taxon>Umezawaea</taxon>
    </lineage>
</organism>
<feature type="domain" description="QsdR TetR regulatory C-terminal" evidence="1">
    <location>
        <begin position="80"/>
        <end position="187"/>
    </location>
</feature>
<accession>A0A9X2VR36</accession>
<dbReference type="Proteomes" id="UP001141259">
    <property type="component" value="Unassembled WGS sequence"/>
</dbReference>
<dbReference type="InterPro" id="IPR009057">
    <property type="entry name" value="Homeodomain-like_sf"/>
</dbReference>